<dbReference type="Proteomes" id="UP000526625">
    <property type="component" value="Unassembled WGS sequence"/>
</dbReference>
<name>A0ABR6QYI0_RHITR</name>
<organism evidence="1 2">
    <name type="scientific">Rhizobium tropici</name>
    <dbReference type="NCBI Taxonomy" id="398"/>
    <lineage>
        <taxon>Bacteria</taxon>
        <taxon>Pseudomonadati</taxon>
        <taxon>Pseudomonadota</taxon>
        <taxon>Alphaproteobacteria</taxon>
        <taxon>Hyphomicrobiales</taxon>
        <taxon>Rhizobiaceae</taxon>
        <taxon>Rhizobium/Agrobacterium group</taxon>
        <taxon>Rhizobium</taxon>
    </lineage>
</organism>
<comment type="caution">
    <text evidence="1">The sequence shown here is derived from an EMBL/GenBank/DDBJ whole genome shotgun (WGS) entry which is preliminary data.</text>
</comment>
<evidence type="ECO:0000313" key="2">
    <source>
        <dbReference type="Proteomes" id="UP000526625"/>
    </source>
</evidence>
<gene>
    <name evidence="1" type="ORF">GGD45_002391</name>
</gene>
<dbReference type="EMBL" id="JACHBF010000005">
    <property type="protein sequence ID" value="MBB6491989.1"/>
    <property type="molecule type" value="Genomic_DNA"/>
</dbReference>
<reference evidence="1 2" key="1">
    <citation type="submission" date="2020-08" db="EMBL/GenBank/DDBJ databases">
        <title>Genomic Encyclopedia of Type Strains, Phase IV (KMG-V): Genome sequencing to study the core and pangenomes of soil and plant-associated prokaryotes.</title>
        <authorList>
            <person name="Whitman W."/>
        </authorList>
    </citation>
    <scope>NUCLEOTIDE SEQUENCE [LARGE SCALE GENOMIC DNA]</scope>
    <source>
        <strain evidence="1 2">SEMIA 4059</strain>
    </source>
</reference>
<protein>
    <submittedName>
        <fullName evidence="1">Uncharacterized protein</fullName>
    </submittedName>
</protein>
<keyword evidence="2" id="KW-1185">Reference proteome</keyword>
<evidence type="ECO:0000313" key="1">
    <source>
        <dbReference type="EMBL" id="MBB6491989.1"/>
    </source>
</evidence>
<accession>A0ABR6QYI0</accession>
<proteinExistence type="predicted"/>
<sequence>MSNDQAFTPEIILIRAVRATSSLEGEIIKNRRAAPAARL</sequence>